<dbReference type="Gene3D" id="3.40.50.1220">
    <property type="entry name" value="TPP-binding domain"/>
    <property type="match status" value="1"/>
</dbReference>
<dbReference type="SUPFAM" id="SSF52467">
    <property type="entry name" value="DHS-like NAD/FAD-binding domain"/>
    <property type="match status" value="1"/>
</dbReference>
<dbReference type="GO" id="GO:0046872">
    <property type="term" value="F:metal ion binding"/>
    <property type="evidence" value="ECO:0007669"/>
    <property type="project" value="UniProtKB-KW"/>
</dbReference>
<accession>E8QZH1</accession>
<evidence type="ECO:0000259" key="5">
    <source>
        <dbReference type="PROSITE" id="PS50305"/>
    </source>
</evidence>
<dbReference type="HOGENOM" id="CLU_023643_2_0_0"/>
<dbReference type="GO" id="GO:0070403">
    <property type="term" value="F:NAD+ binding"/>
    <property type="evidence" value="ECO:0007669"/>
    <property type="project" value="InterPro"/>
</dbReference>
<dbReference type="STRING" id="575540.Isop_0503"/>
<dbReference type="InterPro" id="IPR029035">
    <property type="entry name" value="DHS-like_NAD/FAD-binding_dom"/>
</dbReference>
<dbReference type="InterPro" id="IPR026590">
    <property type="entry name" value="Ssirtuin_cat_dom"/>
</dbReference>
<feature type="binding site" evidence="4">
    <location>
        <position position="156"/>
    </location>
    <ligand>
        <name>Zn(2+)</name>
        <dbReference type="ChEBI" id="CHEBI:29105"/>
    </ligand>
</feature>
<dbReference type="PROSITE" id="PS50305">
    <property type="entry name" value="SIRTUIN"/>
    <property type="match status" value="1"/>
</dbReference>
<evidence type="ECO:0000256" key="4">
    <source>
        <dbReference type="PROSITE-ProRule" id="PRU00236"/>
    </source>
</evidence>
<evidence type="ECO:0000313" key="6">
    <source>
        <dbReference type="EMBL" id="ADV61098.1"/>
    </source>
</evidence>
<dbReference type="Pfam" id="PF02146">
    <property type="entry name" value="SIR2"/>
    <property type="match status" value="1"/>
</dbReference>
<dbReference type="GO" id="GO:0017136">
    <property type="term" value="F:histone deacetylase activity, NAD-dependent"/>
    <property type="evidence" value="ECO:0007669"/>
    <property type="project" value="TreeGrafter"/>
</dbReference>
<feature type="binding site" evidence="4">
    <location>
        <position position="188"/>
    </location>
    <ligand>
        <name>Zn(2+)</name>
        <dbReference type="ChEBI" id="CHEBI:29105"/>
    </ligand>
</feature>
<keyword evidence="2" id="KW-0808">Transferase</keyword>
<protein>
    <recommendedName>
        <fullName evidence="1">protein acetyllysine N-acetyltransferase</fullName>
        <ecNumber evidence="1">2.3.1.286</ecNumber>
    </recommendedName>
</protein>
<proteinExistence type="predicted"/>
<dbReference type="InterPro" id="IPR026591">
    <property type="entry name" value="Sirtuin_cat_small_dom_sf"/>
</dbReference>
<feature type="active site" description="Proton acceptor" evidence="4">
    <location>
        <position position="148"/>
    </location>
</feature>
<keyword evidence="4" id="KW-0479">Metal-binding</keyword>
<dbReference type="EMBL" id="CP002353">
    <property type="protein sequence ID" value="ADV61098.1"/>
    <property type="molecule type" value="Genomic_DNA"/>
</dbReference>
<dbReference type="PANTHER" id="PTHR11085">
    <property type="entry name" value="NAD-DEPENDENT PROTEIN DEACYLASE SIRTUIN-5, MITOCHONDRIAL-RELATED"/>
    <property type="match status" value="1"/>
</dbReference>
<reference key="1">
    <citation type="submission" date="2010-11" db="EMBL/GenBank/DDBJ databases">
        <title>The complete sequence of chromosome of Isophaera pallida ATCC 43644.</title>
        <authorList>
            <consortium name="US DOE Joint Genome Institute (JGI-PGF)"/>
            <person name="Lucas S."/>
            <person name="Copeland A."/>
            <person name="Lapidus A."/>
            <person name="Bruce D."/>
            <person name="Goodwin L."/>
            <person name="Pitluck S."/>
            <person name="Kyrpides N."/>
            <person name="Mavromatis K."/>
            <person name="Pagani I."/>
            <person name="Ivanova N."/>
            <person name="Saunders E."/>
            <person name="Brettin T."/>
            <person name="Detter J.C."/>
            <person name="Han C."/>
            <person name="Tapia R."/>
            <person name="Land M."/>
            <person name="Hauser L."/>
            <person name="Markowitz V."/>
            <person name="Cheng J.-F."/>
            <person name="Hugenholtz P."/>
            <person name="Woyke T."/>
            <person name="Wu D."/>
            <person name="Eisen J.A."/>
        </authorList>
    </citation>
    <scope>NUCLEOTIDE SEQUENCE</scope>
    <source>
        <strain>ATCC 43644</strain>
    </source>
</reference>
<feature type="binding site" evidence="4">
    <location>
        <position position="191"/>
    </location>
    <ligand>
        <name>Zn(2+)</name>
        <dbReference type="ChEBI" id="CHEBI:29105"/>
    </ligand>
</feature>
<dbReference type="KEGG" id="ipa:Isop_0503"/>
<dbReference type="InterPro" id="IPR050134">
    <property type="entry name" value="NAD-dep_sirtuin_deacylases"/>
</dbReference>
<dbReference type="EC" id="2.3.1.286" evidence="1"/>
<organism evidence="6 7">
    <name type="scientific">Isosphaera pallida (strain ATCC 43644 / DSM 9630 / IS1B)</name>
    <dbReference type="NCBI Taxonomy" id="575540"/>
    <lineage>
        <taxon>Bacteria</taxon>
        <taxon>Pseudomonadati</taxon>
        <taxon>Planctomycetota</taxon>
        <taxon>Planctomycetia</taxon>
        <taxon>Isosphaerales</taxon>
        <taxon>Isosphaeraceae</taxon>
        <taxon>Isosphaera</taxon>
    </lineage>
</organism>
<keyword evidence="3" id="KW-0520">NAD</keyword>
<name>E8QZH1_ISOPI</name>
<dbReference type="PANTHER" id="PTHR11085:SF10">
    <property type="entry name" value="NAD-DEPENDENT PROTEIN DEACYLASE SIRTUIN-5, MITOCHONDRIAL-RELATED"/>
    <property type="match status" value="1"/>
</dbReference>
<dbReference type="RefSeq" id="WP_013563387.1">
    <property type="nucleotide sequence ID" value="NC_014962.1"/>
</dbReference>
<feature type="domain" description="Deacetylase sirtuin-type" evidence="5">
    <location>
        <begin position="16"/>
        <end position="306"/>
    </location>
</feature>
<evidence type="ECO:0000256" key="3">
    <source>
        <dbReference type="ARBA" id="ARBA00023027"/>
    </source>
</evidence>
<keyword evidence="4" id="KW-0862">Zinc</keyword>
<sequence length="306" mass="33696">MAKPATPHVQMNPETPSQHRDAIVQAAAILDQADALLIHAGAGMGVDSGLPDFRGNEGFWVAYPPFKARGLSFVDLANPTWFYHDPHLAWGFYGHRLDLYRRTTPHAGFSILKRWGDRMSRGCFVFTSNVDGHFQAAGFAEDQVCEVHGTLAAAQCLHQCGVGLIPTRDLVVQVDPADFRARDPLPTCPRCGGPIRPNVLMFGDFGWDSSRTDQQRQRLRSWLSHATEPHGRLAIIELGAGRAIPTVRSFSEHLAQSHNVTLVRINPREPEIPSNHQGRHLSLALGARAALEAIDRQRTDAASGSR</sequence>
<dbReference type="InterPro" id="IPR003000">
    <property type="entry name" value="Sirtuin"/>
</dbReference>
<dbReference type="InParanoid" id="E8QZH1"/>
<reference evidence="6 7" key="2">
    <citation type="journal article" date="2011" name="Stand. Genomic Sci.">
        <title>Complete genome sequence of Isosphaera pallida type strain (IS1B).</title>
        <authorList>
            <consortium name="US DOE Joint Genome Institute (JGI-PGF)"/>
            <person name="Goker M."/>
            <person name="Cleland D."/>
            <person name="Saunders E."/>
            <person name="Lapidus A."/>
            <person name="Nolan M."/>
            <person name="Lucas S."/>
            <person name="Hammon N."/>
            <person name="Deshpande S."/>
            <person name="Cheng J.F."/>
            <person name="Tapia R."/>
            <person name="Han C."/>
            <person name="Goodwin L."/>
            <person name="Pitluck S."/>
            <person name="Liolios K."/>
            <person name="Pagani I."/>
            <person name="Ivanova N."/>
            <person name="Mavromatis K."/>
            <person name="Pati A."/>
            <person name="Chen A."/>
            <person name="Palaniappan K."/>
            <person name="Land M."/>
            <person name="Hauser L."/>
            <person name="Chang Y.J."/>
            <person name="Jeffries C.D."/>
            <person name="Detter J.C."/>
            <person name="Beck B."/>
            <person name="Woyke T."/>
            <person name="Bristow J."/>
            <person name="Eisen J.A."/>
            <person name="Markowitz V."/>
            <person name="Hugenholtz P."/>
            <person name="Kyrpides N.C."/>
            <person name="Klenk H.P."/>
        </authorList>
    </citation>
    <scope>NUCLEOTIDE SEQUENCE [LARGE SCALE GENOMIC DNA]</scope>
    <source>
        <strain evidence="7">ATCC 43644 / DSM 9630 / IS1B</strain>
    </source>
</reference>
<feature type="binding site" evidence="4">
    <location>
        <position position="160"/>
    </location>
    <ligand>
        <name>Zn(2+)</name>
        <dbReference type="ChEBI" id="CHEBI:29105"/>
    </ligand>
</feature>
<evidence type="ECO:0000256" key="1">
    <source>
        <dbReference type="ARBA" id="ARBA00012928"/>
    </source>
</evidence>
<evidence type="ECO:0000313" key="7">
    <source>
        <dbReference type="Proteomes" id="UP000008631"/>
    </source>
</evidence>
<evidence type="ECO:0000256" key="2">
    <source>
        <dbReference type="ARBA" id="ARBA00022679"/>
    </source>
</evidence>
<dbReference type="eggNOG" id="COG0846">
    <property type="taxonomic scope" value="Bacteria"/>
</dbReference>
<keyword evidence="7" id="KW-1185">Reference proteome</keyword>
<dbReference type="AlphaFoldDB" id="E8QZH1"/>
<gene>
    <name evidence="6" type="ordered locus">Isop_0503</name>
</gene>
<dbReference type="Proteomes" id="UP000008631">
    <property type="component" value="Chromosome"/>
</dbReference>
<dbReference type="Gene3D" id="3.30.1600.10">
    <property type="entry name" value="SIR2/SIRT2 'Small Domain"/>
    <property type="match status" value="1"/>
</dbReference>